<dbReference type="OrthoDB" id="39591at2759"/>
<dbReference type="Proteomes" id="UP000193498">
    <property type="component" value="Unassembled WGS sequence"/>
</dbReference>
<sequence length="673" mass="76687">MSFMLDEVEEVSLPQLERVAKLILSVPHQISSLQEYYKIIIPQLLSLIQYKFADVHSKAPESKERNQPKLVYRLFVGDLMKPITNWWSSQTEIMSEAEKSLDKLFENDEDVVLSSEDIIELTIATVHRLLVGNEPSPILFHCILSDAITPLYYLYEFAHTNKSTMKDQILEILQAYFRIMETDKGLEKLKSIVYRTRLGLKVMTVHKGYTYFTSGPSNGIVLARTNKPKEMDLNTELFVEFLNSMNNTELNGDFFIWALTQYSSAHTNPSMSNPRQTLVILHLILIMTESLGHTILKKSTQIIAFANSVLEKEDEPEIKNMQQNSKLEFLSNIAEEPEENEQDQSEIEYLALSLLGSVLTDDKELSTQDLLLLDHTQSLLARFSNHANSEIRNIANNLKLVIATRVAFNLNQQTTGEDKLAASRKRYQQAMEALQDQILPVKAYGIGILKDMVLKKDPLIVGPELDRVLDIFVSMVQNEDSFIYLNAIKGLSAMTDIHGKKILTKLLDIYEDKVNQPMDNRLRVGEALLQTVERAGEVLGKFADILLTSLLRVLRSRESPHLQNSALAIIGVMCETCPYALLPWFREIIEWMVTLLKLEKSVEVRRAAVVLFASLFRGMGVNAIYDIPSDLLKDILHTLRFVEATEQDELTKYHARIGLSDLDAIMKNEIFRS</sequence>
<evidence type="ECO:0000256" key="1">
    <source>
        <dbReference type="ARBA" id="ARBA00005724"/>
    </source>
</evidence>
<dbReference type="Gene3D" id="1.25.10.10">
    <property type="entry name" value="Leucine-rich Repeat Variant"/>
    <property type="match status" value="1"/>
</dbReference>
<feature type="domain" description="TANGO6 HEAT repeat" evidence="4">
    <location>
        <begin position="15"/>
        <end position="232"/>
    </location>
</feature>
<gene>
    <name evidence="5" type="ORF">K493DRAFT_356648</name>
</gene>
<dbReference type="InParanoid" id="A0A1Y1XXY7"/>
<dbReference type="PANTHER" id="PTHR20959:SF1">
    <property type="entry name" value="TRANSPORT AND GOLGI ORGANIZATION PROTEIN 6 HOMOLOG"/>
    <property type="match status" value="1"/>
</dbReference>
<dbReference type="InterPro" id="IPR039600">
    <property type="entry name" value="TANGO6/Rtp1"/>
</dbReference>
<name>A0A1Y1XXY7_9FUNG</name>
<dbReference type="AlphaFoldDB" id="A0A1Y1XXY7"/>
<dbReference type="Pfam" id="PF23565">
    <property type="entry name" value="ARM_TANGO6"/>
    <property type="match status" value="1"/>
</dbReference>
<dbReference type="GO" id="GO:0009306">
    <property type="term" value="P:protein secretion"/>
    <property type="evidence" value="ECO:0007669"/>
    <property type="project" value="TreeGrafter"/>
</dbReference>
<evidence type="ECO:0000259" key="4">
    <source>
        <dbReference type="Pfam" id="PF23565"/>
    </source>
</evidence>
<evidence type="ECO:0000259" key="2">
    <source>
        <dbReference type="Pfam" id="PF10304"/>
    </source>
</evidence>
<keyword evidence="6" id="KW-1185">Reference proteome</keyword>
<dbReference type="InterPro" id="IPR019451">
    <property type="entry name" value="Rtp1_C1"/>
</dbReference>
<feature type="domain" description="RNA polymerase II assembly factor Rtp1 C-terminal" evidence="3">
    <location>
        <begin position="427"/>
        <end position="537"/>
    </location>
</feature>
<dbReference type="InterPro" id="IPR057407">
    <property type="entry name" value="HEAT_TANGO6"/>
</dbReference>
<dbReference type="SUPFAM" id="SSF48371">
    <property type="entry name" value="ARM repeat"/>
    <property type="match status" value="1"/>
</dbReference>
<comment type="similarity">
    <text evidence="1">Belongs to the Tango6 family.</text>
</comment>
<dbReference type="STRING" id="1314790.A0A1Y1XXY7"/>
<comment type="caution">
    <text evidence="5">The sequence shown here is derived from an EMBL/GenBank/DDBJ whole genome shotgun (WGS) entry which is preliminary data.</text>
</comment>
<evidence type="ECO:0000313" key="6">
    <source>
        <dbReference type="Proteomes" id="UP000193498"/>
    </source>
</evidence>
<dbReference type="Pfam" id="PF10363">
    <property type="entry name" value="RTP1_C1"/>
    <property type="match status" value="1"/>
</dbReference>
<dbReference type="InterPro" id="IPR011989">
    <property type="entry name" value="ARM-like"/>
</dbReference>
<dbReference type="InterPro" id="IPR016024">
    <property type="entry name" value="ARM-type_fold"/>
</dbReference>
<accession>A0A1Y1XXY7</accession>
<dbReference type="Pfam" id="PF10304">
    <property type="entry name" value="RTP1_C2"/>
    <property type="match status" value="1"/>
</dbReference>
<proteinExistence type="inferred from homology"/>
<dbReference type="PANTHER" id="PTHR20959">
    <property type="entry name" value="TRANSPORT AND GOLGI ORGANIZATION PROTEIN 6 FAMILY MEMBER"/>
    <property type="match status" value="1"/>
</dbReference>
<dbReference type="EMBL" id="MCFE01000372">
    <property type="protein sequence ID" value="ORX90611.1"/>
    <property type="molecule type" value="Genomic_DNA"/>
</dbReference>
<evidence type="ECO:0000259" key="3">
    <source>
        <dbReference type="Pfam" id="PF10363"/>
    </source>
</evidence>
<organism evidence="5 6">
    <name type="scientific">Basidiobolus meristosporus CBS 931.73</name>
    <dbReference type="NCBI Taxonomy" id="1314790"/>
    <lineage>
        <taxon>Eukaryota</taxon>
        <taxon>Fungi</taxon>
        <taxon>Fungi incertae sedis</taxon>
        <taxon>Zoopagomycota</taxon>
        <taxon>Entomophthoromycotina</taxon>
        <taxon>Basidiobolomycetes</taxon>
        <taxon>Basidiobolales</taxon>
        <taxon>Basidiobolaceae</taxon>
        <taxon>Basidiobolus</taxon>
    </lineage>
</organism>
<reference evidence="5 6" key="1">
    <citation type="submission" date="2016-07" db="EMBL/GenBank/DDBJ databases">
        <title>Pervasive Adenine N6-methylation of Active Genes in Fungi.</title>
        <authorList>
            <consortium name="DOE Joint Genome Institute"/>
            <person name="Mondo S.J."/>
            <person name="Dannebaum R.O."/>
            <person name="Kuo R.C."/>
            <person name="Labutti K."/>
            <person name="Haridas S."/>
            <person name="Kuo A."/>
            <person name="Salamov A."/>
            <person name="Ahrendt S.R."/>
            <person name="Lipzen A."/>
            <person name="Sullivan W."/>
            <person name="Andreopoulos W.B."/>
            <person name="Clum A."/>
            <person name="Lindquist E."/>
            <person name="Daum C."/>
            <person name="Ramamoorthy G.K."/>
            <person name="Gryganskyi A."/>
            <person name="Culley D."/>
            <person name="Magnuson J.K."/>
            <person name="James T.Y."/>
            <person name="O'Malley M.A."/>
            <person name="Stajich J.E."/>
            <person name="Spatafora J.W."/>
            <person name="Visel A."/>
            <person name="Grigoriev I.V."/>
        </authorList>
    </citation>
    <scope>NUCLEOTIDE SEQUENCE [LARGE SCALE GENOMIC DNA]</scope>
    <source>
        <strain evidence="5 6">CBS 931.73</strain>
    </source>
</reference>
<protein>
    <submittedName>
        <fullName evidence="5">ARM repeat-containing protein</fullName>
    </submittedName>
</protein>
<feature type="domain" description="RNA polymerase II assembly factor Rtp1 C-terminal" evidence="2">
    <location>
        <begin position="632"/>
        <end position="664"/>
    </location>
</feature>
<dbReference type="InterPro" id="IPR019414">
    <property type="entry name" value="Rtp1_C2"/>
</dbReference>
<evidence type="ECO:0000313" key="5">
    <source>
        <dbReference type="EMBL" id="ORX90611.1"/>
    </source>
</evidence>